<accession>A0AAN8EZM0</accession>
<comment type="caution">
    <text evidence="2">The sequence shown here is derived from an EMBL/GenBank/DDBJ whole genome shotgun (WGS) entry which is preliminary data.</text>
</comment>
<evidence type="ECO:0000313" key="2">
    <source>
        <dbReference type="EMBL" id="KAK5957301.1"/>
    </source>
</evidence>
<dbReference type="AlphaFoldDB" id="A0AAN8EZM0"/>
<feature type="chain" id="PRO_5042875449" evidence="1">
    <location>
        <begin position="18"/>
        <end position="172"/>
    </location>
</feature>
<proteinExistence type="predicted"/>
<feature type="signal peptide" evidence="1">
    <location>
        <begin position="1"/>
        <end position="17"/>
    </location>
</feature>
<name>A0AAN8EZM0_9EURO</name>
<keyword evidence="1" id="KW-0732">Signal</keyword>
<dbReference type="EMBL" id="JAKLMC020000003">
    <property type="protein sequence ID" value="KAK5957301.1"/>
    <property type="molecule type" value="Genomic_DNA"/>
</dbReference>
<evidence type="ECO:0000256" key="1">
    <source>
        <dbReference type="SAM" id="SignalP"/>
    </source>
</evidence>
<reference evidence="2 3" key="1">
    <citation type="submission" date="2022-12" db="EMBL/GenBank/DDBJ databases">
        <title>Genomic features and morphological characterization of a novel Knufia sp. strain isolated from spacecraft assembly facility.</title>
        <authorList>
            <person name="Teixeira M."/>
            <person name="Chander A.M."/>
            <person name="Stajich J.E."/>
            <person name="Venkateswaran K."/>
        </authorList>
    </citation>
    <scope>NUCLEOTIDE SEQUENCE [LARGE SCALE GENOMIC DNA]</scope>
    <source>
        <strain evidence="2 3">FJI-L2-BK-P2</strain>
    </source>
</reference>
<sequence length="172" mass="19595">MLTILLVGIAILTRAALQPNSPFIHLFNSIMRRTDANLLKKAVSNDARKVTNGNSNNRGPVIRNTEDDQKLKTLLPTFCRYHHNHAGCTPALRHNANYKRLLHEGLKKVPDAMYVVAQVEEIYPTYFHDYCAGRSVPPRQKQLMVEFFSAWSVGIHDSMESEEERRTVNGVH</sequence>
<keyword evidence="3" id="KW-1185">Reference proteome</keyword>
<dbReference type="Proteomes" id="UP001316803">
    <property type="component" value="Unassembled WGS sequence"/>
</dbReference>
<organism evidence="2 3">
    <name type="scientific">Knufia fluminis</name>
    <dbReference type="NCBI Taxonomy" id="191047"/>
    <lineage>
        <taxon>Eukaryota</taxon>
        <taxon>Fungi</taxon>
        <taxon>Dikarya</taxon>
        <taxon>Ascomycota</taxon>
        <taxon>Pezizomycotina</taxon>
        <taxon>Eurotiomycetes</taxon>
        <taxon>Chaetothyriomycetidae</taxon>
        <taxon>Chaetothyriales</taxon>
        <taxon>Trichomeriaceae</taxon>
        <taxon>Knufia</taxon>
    </lineage>
</organism>
<protein>
    <submittedName>
        <fullName evidence="2">Uncharacterized protein</fullName>
    </submittedName>
</protein>
<gene>
    <name evidence="2" type="ORF">OHC33_001673</name>
</gene>
<evidence type="ECO:0000313" key="3">
    <source>
        <dbReference type="Proteomes" id="UP001316803"/>
    </source>
</evidence>